<dbReference type="InParanoid" id="B8C3U7"/>
<dbReference type="KEGG" id="tps:THAPSDRAFT_262646"/>
<dbReference type="Gene3D" id="3.80.10.10">
    <property type="entry name" value="Ribonuclease Inhibitor"/>
    <property type="match status" value="4"/>
</dbReference>
<evidence type="ECO:0000256" key="2">
    <source>
        <dbReference type="SAM" id="MobiDB-lite"/>
    </source>
</evidence>
<dbReference type="PANTHER" id="PTHR24111:SF0">
    <property type="entry name" value="LEUCINE-RICH REPEAT-CONTAINING PROTEIN"/>
    <property type="match status" value="1"/>
</dbReference>
<accession>B8C3U7</accession>
<feature type="compositionally biased region" description="Basic and acidic residues" evidence="2">
    <location>
        <begin position="508"/>
        <end position="521"/>
    </location>
</feature>
<protein>
    <submittedName>
        <fullName evidence="4">Uncharacterized protein</fullName>
    </submittedName>
</protein>
<keyword evidence="3" id="KW-0472">Membrane</keyword>
<dbReference type="Pfam" id="PF13516">
    <property type="entry name" value="LRR_6"/>
    <property type="match status" value="5"/>
</dbReference>
<name>B8C3U7_THAPS</name>
<dbReference type="Proteomes" id="UP000001449">
    <property type="component" value="Chromosome 5"/>
</dbReference>
<dbReference type="SMART" id="SM00368">
    <property type="entry name" value="LRR_RI"/>
    <property type="match status" value="7"/>
</dbReference>
<dbReference type="RefSeq" id="XP_002290434.1">
    <property type="nucleotide sequence ID" value="XM_002290398.1"/>
</dbReference>
<proteinExistence type="predicted"/>
<gene>
    <name evidence="4" type="ORF">THAPSDRAFT_262646</name>
</gene>
<evidence type="ECO:0000313" key="5">
    <source>
        <dbReference type="Proteomes" id="UP000001449"/>
    </source>
</evidence>
<dbReference type="InterPro" id="IPR032675">
    <property type="entry name" value="LRR_dom_sf"/>
</dbReference>
<keyword evidence="3" id="KW-0812">Transmembrane</keyword>
<dbReference type="HOGENOM" id="CLU_306016_0_0_1"/>
<dbReference type="EMBL" id="CM000642">
    <property type="protein sequence ID" value="EED92186.1"/>
    <property type="molecule type" value="Genomic_DNA"/>
</dbReference>
<dbReference type="AlphaFoldDB" id="B8C3U7"/>
<reference evidence="4 5" key="1">
    <citation type="journal article" date="2004" name="Science">
        <title>The genome of the diatom Thalassiosira pseudonana: ecology, evolution, and metabolism.</title>
        <authorList>
            <person name="Armbrust E.V."/>
            <person name="Berges J.A."/>
            <person name="Bowler C."/>
            <person name="Green B.R."/>
            <person name="Martinez D."/>
            <person name="Putnam N.H."/>
            <person name="Zhou S."/>
            <person name="Allen A.E."/>
            <person name="Apt K.E."/>
            <person name="Bechner M."/>
            <person name="Brzezinski M.A."/>
            <person name="Chaal B.K."/>
            <person name="Chiovitti A."/>
            <person name="Davis A.K."/>
            <person name="Demarest M.S."/>
            <person name="Detter J.C."/>
            <person name="Glavina T."/>
            <person name="Goodstein D."/>
            <person name="Hadi M.Z."/>
            <person name="Hellsten U."/>
            <person name="Hildebrand M."/>
            <person name="Jenkins B.D."/>
            <person name="Jurka J."/>
            <person name="Kapitonov V.V."/>
            <person name="Kroger N."/>
            <person name="Lau W.W."/>
            <person name="Lane T.W."/>
            <person name="Larimer F.W."/>
            <person name="Lippmeier J.C."/>
            <person name="Lucas S."/>
            <person name="Medina M."/>
            <person name="Montsant A."/>
            <person name="Obornik M."/>
            <person name="Parker M.S."/>
            <person name="Palenik B."/>
            <person name="Pazour G.J."/>
            <person name="Richardson P.M."/>
            <person name="Rynearson T.A."/>
            <person name="Saito M.A."/>
            <person name="Schwartz D.C."/>
            <person name="Thamatrakoln K."/>
            <person name="Valentin K."/>
            <person name="Vardi A."/>
            <person name="Wilkerson F.P."/>
            <person name="Rokhsar D.S."/>
        </authorList>
    </citation>
    <scope>NUCLEOTIDE SEQUENCE [LARGE SCALE GENOMIC DNA]</scope>
    <source>
        <strain evidence="4 5">CCMP1335</strain>
    </source>
</reference>
<dbReference type="InterPro" id="IPR052201">
    <property type="entry name" value="LRR-containing_regulator"/>
</dbReference>
<keyword evidence="5" id="KW-1185">Reference proteome</keyword>
<reference evidence="4 5" key="2">
    <citation type="journal article" date="2008" name="Nature">
        <title>The Phaeodactylum genome reveals the evolutionary history of diatom genomes.</title>
        <authorList>
            <person name="Bowler C."/>
            <person name="Allen A.E."/>
            <person name="Badger J.H."/>
            <person name="Grimwood J."/>
            <person name="Jabbari K."/>
            <person name="Kuo A."/>
            <person name="Maheswari U."/>
            <person name="Martens C."/>
            <person name="Maumus F."/>
            <person name="Otillar R.P."/>
            <person name="Rayko E."/>
            <person name="Salamov A."/>
            <person name="Vandepoele K."/>
            <person name="Beszteri B."/>
            <person name="Gruber A."/>
            <person name="Heijde M."/>
            <person name="Katinka M."/>
            <person name="Mock T."/>
            <person name="Valentin K."/>
            <person name="Verret F."/>
            <person name="Berges J.A."/>
            <person name="Brownlee C."/>
            <person name="Cadoret J.P."/>
            <person name="Chiovitti A."/>
            <person name="Choi C.J."/>
            <person name="Coesel S."/>
            <person name="De Martino A."/>
            <person name="Detter J.C."/>
            <person name="Durkin C."/>
            <person name="Falciatore A."/>
            <person name="Fournet J."/>
            <person name="Haruta M."/>
            <person name="Huysman M.J."/>
            <person name="Jenkins B.D."/>
            <person name="Jiroutova K."/>
            <person name="Jorgensen R.E."/>
            <person name="Joubert Y."/>
            <person name="Kaplan A."/>
            <person name="Kroger N."/>
            <person name="Kroth P.G."/>
            <person name="La Roche J."/>
            <person name="Lindquist E."/>
            <person name="Lommer M."/>
            <person name="Martin-Jezequel V."/>
            <person name="Lopez P.J."/>
            <person name="Lucas S."/>
            <person name="Mangogna M."/>
            <person name="McGinnis K."/>
            <person name="Medlin L.K."/>
            <person name="Montsant A."/>
            <person name="Oudot-Le Secq M.P."/>
            <person name="Napoli C."/>
            <person name="Obornik M."/>
            <person name="Parker M.S."/>
            <person name="Petit J.L."/>
            <person name="Porcel B.M."/>
            <person name="Poulsen N."/>
            <person name="Robison M."/>
            <person name="Rychlewski L."/>
            <person name="Rynearson T.A."/>
            <person name="Schmutz J."/>
            <person name="Shapiro H."/>
            <person name="Siaut M."/>
            <person name="Stanley M."/>
            <person name="Sussman M.R."/>
            <person name="Taylor A.R."/>
            <person name="Vardi A."/>
            <person name="von Dassow P."/>
            <person name="Vyverman W."/>
            <person name="Willis A."/>
            <person name="Wyrwicz L.S."/>
            <person name="Rokhsar D.S."/>
            <person name="Weissenbach J."/>
            <person name="Armbrust E.V."/>
            <person name="Green B.R."/>
            <person name="Van de Peer Y."/>
            <person name="Grigoriev I.V."/>
        </authorList>
    </citation>
    <scope>NUCLEOTIDE SEQUENCE [LARGE SCALE GENOMIC DNA]</scope>
    <source>
        <strain evidence="4 5">CCMP1335</strain>
    </source>
</reference>
<dbReference type="SUPFAM" id="SSF52047">
    <property type="entry name" value="RNI-like"/>
    <property type="match status" value="2"/>
</dbReference>
<dbReference type="PaxDb" id="35128-Thaps262646"/>
<evidence type="ECO:0000256" key="1">
    <source>
        <dbReference type="ARBA" id="ARBA00022737"/>
    </source>
</evidence>
<keyword evidence="3" id="KW-1133">Transmembrane helix</keyword>
<dbReference type="eggNOG" id="KOG4308">
    <property type="taxonomic scope" value="Eukaryota"/>
</dbReference>
<evidence type="ECO:0000313" key="4">
    <source>
        <dbReference type="EMBL" id="EED92186.1"/>
    </source>
</evidence>
<dbReference type="PANTHER" id="PTHR24111">
    <property type="entry name" value="LEUCINE-RICH REPEAT-CONTAINING PROTEIN 34"/>
    <property type="match status" value="1"/>
</dbReference>
<feature type="transmembrane region" description="Helical" evidence="3">
    <location>
        <begin position="395"/>
        <end position="419"/>
    </location>
</feature>
<feature type="region of interest" description="Disordered" evidence="2">
    <location>
        <begin position="451"/>
        <end position="532"/>
    </location>
</feature>
<sequence length="969" mass="106006">MSTVGVNGDLFYLGLDQKTNGRSLQSANATNSPELSLVYGLVNIAVFLAQSMTESIIYDTCDELNTQHIPGNATDGIGLDDGLDQFRFPISNACGSNGRSYQNEQCKKIEDLQYDCAKQMNSEEFRLMEARATTFARWRGAPGPLYCGPKSIHGETGFWDSTMGMEMGEVSLANDDGANKAARDGRETALFPDVDFCRDPGEICAGVESIKLRWISGMYAFMENVQKYNEDGFSYNVSIKFFITLTWCMWLSQLRLSYCLLYRVTVDDVMTVAQYPGVDFVADSNFDSQSDGGSGAIAVLQVLMNVTMSYSPPEPDGWRDWSIYLKSWIESFGVTVVEILTSPKHVQHPDTTSKFWDDLADVSATNVPPPRNATEIPTPPPTYIIYPEPDASDKAILGGAVGAAILGLCFFCGFAVYKYRKAKQYQAMRMMKMEAMEEAYYGQPQANFPVFAPWEDPDKESDISKSSSESGSSSDDSSEDSTSESDDTSESEEKSSDEEEEEEEEESVYTHDESAARESISKDQSTISTDDDWQAQAAVERLSLRNSNVDDTELSSLSLALVDNTAVTHLWLGDNNITSEGAEYLIGTLESNNTIVYVELEGNRGIDDDIVSSISLALVDNKSITHLNLANNAITTDGAESTLQSLEANDPSLVDLMLDDVDLVQSPEAEPILDALAANKHVTSLSLNNTCFDDSLIATLSLALVDNRSITHISLRDNKITSEGCEYLMGTLDSNTKIIHLDLTGNPTDLAQSPDAEPLVDALAGNSVVTSLSFNNTGFDDSLIAALSLALVDNESITHISLKGNNITSEGCEYLMGTLDSNTTLTKVELDGKGLSREDESALFEALANNKYVTSLSLRKNKIDNEGAGELCEALRRNSSLTHINLEENLITSNAALDFITCLKEHNDTVQYLELADNRVRSGLFSQMNKILEQRRPGYVEAAPVAAVDVAEAAKPKSKRASKKGREIV</sequence>
<evidence type="ECO:0000256" key="3">
    <source>
        <dbReference type="SAM" id="Phobius"/>
    </source>
</evidence>
<feature type="compositionally biased region" description="Acidic residues" evidence="2">
    <location>
        <begin position="476"/>
        <end position="507"/>
    </location>
</feature>
<keyword evidence="1" id="KW-0677">Repeat</keyword>
<feature type="compositionally biased region" description="Low complexity" evidence="2">
    <location>
        <begin position="464"/>
        <end position="475"/>
    </location>
</feature>
<organism evidence="4 5">
    <name type="scientific">Thalassiosira pseudonana</name>
    <name type="common">Marine diatom</name>
    <name type="synonym">Cyclotella nana</name>
    <dbReference type="NCBI Taxonomy" id="35128"/>
    <lineage>
        <taxon>Eukaryota</taxon>
        <taxon>Sar</taxon>
        <taxon>Stramenopiles</taxon>
        <taxon>Ochrophyta</taxon>
        <taxon>Bacillariophyta</taxon>
        <taxon>Coscinodiscophyceae</taxon>
        <taxon>Thalassiosirophycidae</taxon>
        <taxon>Thalassiosirales</taxon>
        <taxon>Thalassiosiraceae</taxon>
        <taxon>Thalassiosira</taxon>
    </lineage>
</organism>
<dbReference type="GeneID" id="7444904"/>
<dbReference type="InterPro" id="IPR001611">
    <property type="entry name" value="Leu-rich_rpt"/>
</dbReference>